<evidence type="ECO:0000256" key="1">
    <source>
        <dbReference type="SAM" id="MobiDB-lite"/>
    </source>
</evidence>
<evidence type="ECO:0000313" key="2">
    <source>
        <dbReference type="EMBL" id="CAA0807016.1"/>
    </source>
</evidence>
<comment type="caution">
    <text evidence="2">The sequence shown here is derived from an EMBL/GenBank/DDBJ whole genome shotgun (WGS) entry which is preliminary data.</text>
</comment>
<reference evidence="2" key="1">
    <citation type="submission" date="2019-12" db="EMBL/GenBank/DDBJ databases">
        <authorList>
            <person name="Scholes J."/>
        </authorList>
    </citation>
    <scope>NUCLEOTIDE SEQUENCE</scope>
</reference>
<keyword evidence="3" id="KW-1185">Reference proteome</keyword>
<dbReference type="EMBL" id="CACSLK010000984">
    <property type="protein sequence ID" value="CAA0807016.1"/>
    <property type="molecule type" value="Genomic_DNA"/>
</dbReference>
<dbReference type="Proteomes" id="UP001153555">
    <property type="component" value="Unassembled WGS sequence"/>
</dbReference>
<proteinExistence type="predicted"/>
<protein>
    <submittedName>
        <fullName evidence="2">Serine/threonine-protein phosphatase 7 long form homolog</fullName>
    </submittedName>
</protein>
<evidence type="ECO:0000313" key="3">
    <source>
        <dbReference type="Proteomes" id="UP001153555"/>
    </source>
</evidence>
<sequence>VLRQFGCRQSIPPAPITRDVAQWETLHRGQGMTGRAYTDWAAFHSELGKTWAEHRDQNVLPHQPVDQFLEPEEGYIDWFHRRTVRLISNPNNYPAVQQDGDYQPMAERA</sequence>
<name>A0A9N7R1Z9_STRHE</name>
<dbReference type="AlphaFoldDB" id="A0A9N7R1Z9"/>
<feature type="region of interest" description="Disordered" evidence="1">
    <location>
        <begin position="90"/>
        <end position="109"/>
    </location>
</feature>
<feature type="non-terminal residue" evidence="2">
    <location>
        <position position="1"/>
    </location>
</feature>
<accession>A0A9N7R1Z9</accession>
<dbReference type="OrthoDB" id="914149at2759"/>
<organism evidence="2 3">
    <name type="scientific">Striga hermonthica</name>
    <name type="common">Purple witchweed</name>
    <name type="synonym">Buchnera hermonthica</name>
    <dbReference type="NCBI Taxonomy" id="68872"/>
    <lineage>
        <taxon>Eukaryota</taxon>
        <taxon>Viridiplantae</taxon>
        <taxon>Streptophyta</taxon>
        <taxon>Embryophyta</taxon>
        <taxon>Tracheophyta</taxon>
        <taxon>Spermatophyta</taxon>
        <taxon>Magnoliopsida</taxon>
        <taxon>eudicotyledons</taxon>
        <taxon>Gunneridae</taxon>
        <taxon>Pentapetalae</taxon>
        <taxon>asterids</taxon>
        <taxon>lamiids</taxon>
        <taxon>Lamiales</taxon>
        <taxon>Orobanchaceae</taxon>
        <taxon>Buchnereae</taxon>
        <taxon>Striga</taxon>
    </lineage>
</organism>
<gene>
    <name evidence="2" type="ORF">SHERM_09889</name>
</gene>
<feature type="non-terminal residue" evidence="2">
    <location>
        <position position="109"/>
    </location>
</feature>